<organism evidence="9 10">
    <name type="scientific">Prolemur simus</name>
    <name type="common">Greater bamboo lemur</name>
    <name type="synonym">Hapalemur simus</name>
    <dbReference type="NCBI Taxonomy" id="1328070"/>
    <lineage>
        <taxon>Eukaryota</taxon>
        <taxon>Metazoa</taxon>
        <taxon>Chordata</taxon>
        <taxon>Craniata</taxon>
        <taxon>Vertebrata</taxon>
        <taxon>Euteleostomi</taxon>
        <taxon>Mammalia</taxon>
        <taxon>Eutheria</taxon>
        <taxon>Euarchontoglires</taxon>
        <taxon>Primates</taxon>
        <taxon>Strepsirrhini</taxon>
        <taxon>Lemuriformes</taxon>
        <taxon>Lemuridae</taxon>
        <taxon>Prolemur</taxon>
    </lineage>
</organism>
<dbReference type="InterPro" id="IPR037272">
    <property type="entry name" value="SNS_sf"/>
</dbReference>
<dbReference type="Ensembl" id="ENSPSMT00000004173.1">
    <property type="protein sequence ID" value="ENSPSMP00000003426.1"/>
    <property type="gene ID" value="ENSPSMG00000002800.1"/>
</dbReference>
<feature type="transmembrane region" description="Helical" evidence="8">
    <location>
        <begin position="653"/>
        <end position="672"/>
    </location>
</feature>
<dbReference type="Pfam" id="PF00209">
    <property type="entry name" value="SNF"/>
    <property type="match status" value="1"/>
</dbReference>
<feature type="transmembrane region" description="Helical" evidence="8">
    <location>
        <begin position="252"/>
        <end position="272"/>
    </location>
</feature>
<keyword evidence="3 7" id="KW-0812">Transmembrane</keyword>
<dbReference type="PANTHER" id="PTHR11616">
    <property type="entry name" value="SODIUM/CHLORIDE DEPENDENT TRANSPORTER"/>
    <property type="match status" value="1"/>
</dbReference>
<name>A0A8C9DEC9_PROSS</name>
<evidence type="ECO:0000256" key="7">
    <source>
        <dbReference type="RuleBase" id="RU003732"/>
    </source>
</evidence>
<dbReference type="GO" id="GO:0035725">
    <property type="term" value="P:sodium ion transmembrane transport"/>
    <property type="evidence" value="ECO:0007669"/>
    <property type="project" value="TreeGrafter"/>
</dbReference>
<dbReference type="GO" id="GO:0015293">
    <property type="term" value="F:symporter activity"/>
    <property type="evidence" value="ECO:0007669"/>
    <property type="project" value="UniProtKB-KW"/>
</dbReference>
<keyword evidence="10" id="KW-1185">Reference proteome</keyword>
<dbReference type="PRINTS" id="PR00176">
    <property type="entry name" value="NANEUSMPORT"/>
</dbReference>
<evidence type="ECO:0000256" key="4">
    <source>
        <dbReference type="ARBA" id="ARBA00022989"/>
    </source>
</evidence>
<reference evidence="9" key="1">
    <citation type="submission" date="2025-08" db="UniProtKB">
        <authorList>
            <consortium name="Ensembl"/>
        </authorList>
    </citation>
    <scope>IDENTIFICATION</scope>
</reference>
<keyword evidence="6" id="KW-0479">Metal-binding</keyword>
<dbReference type="NCBIfam" id="NF037979">
    <property type="entry name" value="Na_transp"/>
    <property type="match status" value="1"/>
</dbReference>
<evidence type="ECO:0000256" key="1">
    <source>
        <dbReference type="ARBA" id="ARBA00004141"/>
    </source>
</evidence>
<feature type="binding site" evidence="6">
    <location>
        <position position="112"/>
    </location>
    <ligand>
        <name>Na(+)</name>
        <dbReference type="ChEBI" id="CHEBI:29101"/>
        <label>1</label>
    </ligand>
</feature>
<evidence type="ECO:0000256" key="6">
    <source>
        <dbReference type="PIRSR" id="PIRSR600175-1"/>
    </source>
</evidence>
<dbReference type="PROSITE" id="PS00610">
    <property type="entry name" value="NA_NEUROTRAN_SYMP_1"/>
    <property type="match status" value="1"/>
</dbReference>
<feature type="transmembrane region" description="Helical" evidence="8">
    <location>
        <begin position="560"/>
        <end position="583"/>
    </location>
</feature>
<evidence type="ECO:0000256" key="3">
    <source>
        <dbReference type="ARBA" id="ARBA00022692"/>
    </source>
</evidence>
<sequence length="721" mass="81426">SGFKMVPRCSSLAHSEWMGEWEVHTLCILILGCLNSQQLSKLSSGLVRTMTSLSEDAHKLAITLSSYILSHEDNKEVLKTTDKDEPKDEAHAERPSWANKTEYFLAQVGFSVGLSTIWRFPYLCFHNGGGSFIIIYILMLFFLGVPLIFLEMAAGQRLRQGSIGVWKVISPWIGGVGYASFMVCFIVGLYYSMLMAWSLFYLVQSFQSPLPWSSCPSLRNTSDFDPECTRTTSTTYFWYRKMLKATDEIEMGGLPLFHLSVSLFATWLLICVSMMKGPRSIGKMLYVLVLLPYFILIVLLARTLQLEGAIFGLKTLLATKVRSLYSMEVWRRTGNQVFLSMGPGFGSFTAISSYVPRSNNCISDAFAVAFLNLVTSMTATLVVFSIIGHWATVSTQKCYQRNADRAMDLVASGMLPSKARPPDSLYHHPNLIYPRWLNNSLPAQVKSEILQQLTDCNLTWQLKQAMEGPGVTFVAFTELISVLPGPTLWAIIIFLLLVNQGMSTMIGIMQGIITPLQDTFSPLRKHTQLLTVGVCMPMFLGSLIFARPSGSYYVNLLDDYWASLPLFFIIILENVAMAWIYGARRFLADMTILLGRSISPMYRWLWSFLSPFVLLILFLFTLVHLCGKDITYMAWNSTSSNEELQTYPLWTKFLLVVLTIVTILPIPVYFLYTLVNVTFPLCVIHNGATIVFKPEDKINSQKSHPLTQERLSPKMMNKMDK</sequence>
<feature type="transmembrane region" description="Helical" evidence="8">
    <location>
        <begin position="367"/>
        <end position="387"/>
    </location>
</feature>
<protein>
    <recommendedName>
        <fullName evidence="7">Transporter</fullName>
    </recommendedName>
</protein>
<evidence type="ECO:0000313" key="9">
    <source>
        <dbReference type="Ensembl" id="ENSPSMP00000003426.1"/>
    </source>
</evidence>
<dbReference type="GO" id="GO:0006865">
    <property type="term" value="P:amino acid transport"/>
    <property type="evidence" value="ECO:0007669"/>
    <property type="project" value="TreeGrafter"/>
</dbReference>
<dbReference type="InterPro" id="IPR000175">
    <property type="entry name" value="Na/ntran_symport"/>
</dbReference>
<evidence type="ECO:0000313" key="10">
    <source>
        <dbReference type="Proteomes" id="UP000694414"/>
    </source>
</evidence>
<reference evidence="9" key="2">
    <citation type="submission" date="2025-09" db="UniProtKB">
        <authorList>
            <consortium name="Ensembl"/>
        </authorList>
    </citation>
    <scope>IDENTIFICATION</scope>
</reference>
<feature type="transmembrane region" description="Helical" evidence="8">
    <location>
        <begin position="284"/>
        <end position="304"/>
    </location>
</feature>
<dbReference type="CDD" id="cd11502">
    <property type="entry name" value="SLC6sbd_NTT5"/>
    <property type="match status" value="1"/>
</dbReference>
<evidence type="ECO:0000256" key="8">
    <source>
        <dbReference type="SAM" id="Phobius"/>
    </source>
</evidence>
<proteinExistence type="inferred from homology"/>
<keyword evidence="7" id="KW-0769">Symport</keyword>
<evidence type="ECO:0000256" key="5">
    <source>
        <dbReference type="ARBA" id="ARBA00023136"/>
    </source>
</evidence>
<accession>A0A8C9DEC9</accession>
<dbReference type="SUPFAM" id="SSF161070">
    <property type="entry name" value="SNF-like"/>
    <property type="match status" value="1"/>
</dbReference>
<keyword evidence="6" id="KW-0915">Sodium</keyword>
<comment type="similarity">
    <text evidence="7">Belongs to the sodium:neurotransmitter symporter (SNF) (TC 2.A.22) family.</text>
</comment>
<dbReference type="GO" id="GO:0005886">
    <property type="term" value="C:plasma membrane"/>
    <property type="evidence" value="ECO:0007669"/>
    <property type="project" value="TreeGrafter"/>
</dbReference>
<keyword evidence="5 8" id="KW-0472">Membrane</keyword>
<feature type="transmembrane region" description="Helical" evidence="8">
    <location>
        <begin position="604"/>
        <end position="625"/>
    </location>
</feature>
<feature type="transmembrane region" description="Helical" evidence="8">
    <location>
        <begin position="103"/>
        <end position="121"/>
    </location>
</feature>
<feature type="binding site" evidence="6">
    <location>
        <position position="340"/>
    </location>
    <ligand>
        <name>Na(+)</name>
        <dbReference type="ChEBI" id="CHEBI:29101"/>
        <label>1</label>
    </ligand>
</feature>
<dbReference type="PROSITE" id="PS50267">
    <property type="entry name" value="NA_NEUROTRAN_SYMP_3"/>
    <property type="match status" value="1"/>
</dbReference>
<keyword evidence="2 7" id="KW-0813">Transport</keyword>
<feature type="binding site" evidence="6">
    <location>
        <position position="372"/>
    </location>
    <ligand>
        <name>Na(+)</name>
        <dbReference type="ChEBI" id="CHEBI:29101"/>
        <label>1</label>
    </ligand>
</feature>
<feature type="transmembrane region" description="Helical" evidence="8">
    <location>
        <begin position="529"/>
        <end position="548"/>
    </location>
</feature>
<evidence type="ECO:0000256" key="2">
    <source>
        <dbReference type="ARBA" id="ARBA00022448"/>
    </source>
</evidence>
<feature type="transmembrane region" description="Helical" evidence="8">
    <location>
        <begin position="337"/>
        <end position="355"/>
    </location>
</feature>
<keyword evidence="4 8" id="KW-1133">Transmembrane helix</keyword>
<dbReference type="PANTHER" id="PTHR11616:SF100">
    <property type="entry name" value="TRANSPORTER"/>
    <property type="match status" value="1"/>
</dbReference>
<dbReference type="PROSITE" id="PS00754">
    <property type="entry name" value="NA_NEUROTRAN_SYMP_2"/>
    <property type="match status" value="1"/>
</dbReference>
<dbReference type="GeneTree" id="ENSGT00940000165610"/>
<feature type="transmembrane region" description="Helical" evidence="8">
    <location>
        <begin position="175"/>
        <end position="203"/>
    </location>
</feature>
<dbReference type="GO" id="GO:0046872">
    <property type="term" value="F:metal ion binding"/>
    <property type="evidence" value="ECO:0007669"/>
    <property type="project" value="UniProtKB-KW"/>
</dbReference>
<feature type="transmembrane region" description="Helical" evidence="8">
    <location>
        <begin position="133"/>
        <end position="154"/>
    </location>
</feature>
<dbReference type="AlphaFoldDB" id="A0A8C9DEC9"/>
<feature type="binding site" evidence="6">
    <location>
        <position position="109"/>
    </location>
    <ligand>
        <name>Na(+)</name>
        <dbReference type="ChEBI" id="CHEBI:29101"/>
        <label>1</label>
    </ligand>
</feature>
<dbReference type="Proteomes" id="UP000694414">
    <property type="component" value="Unplaced"/>
</dbReference>
<comment type="subcellular location">
    <subcellularLocation>
        <location evidence="1">Membrane</location>
        <topology evidence="1">Multi-pass membrane protein</topology>
    </subcellularLocation>
</comment>